<evidence type="ECO:0000313" key="3">
    <source>
        <dbReference type="Proteomes" id="UP001370490"/>
    </source>
</evidence>
<dbReference type="Proteomes" id="UP001370490">
    <property type="component" value="Unassembled WGS sequence"/>
</dbReference>
<proteinExistence type="predicted"/>
<dbReference type="AlphaFoldDB" id="A0AAN8W5M7"/>
<feature type="region of interest" description="Disordered" evidence="1">
    <location>
        <begin position="79"/>
        <end position="123"/>
    </location>
</feature>
<gene>
    <name evidence="2" type="ORF">RJ641_000161</name>
</gene>
<dbReference type="EMBL" id="JBAMMX010000001">
    <property type="protein sequence ID" value="KAK6946688.1"/>
    <property type="molecule type" value="Genomic_DNA"/>
</dbReference>
<reference evidence="2 3" key="1">
    <citation type="submission" date="2023-12" db="EMBL/GenBank/DDBJ databases">
        <title>A high-quality genome assembly for Dillenia turbinata (Dilleniales).</title>
        <authorList>
            <person name="Chanderbali A."/>
        </authorList>
    </citation>
    <scope>NUCLEOTIDE SEQUENCE [LARGE SCALE GENOMIC DNA]</scope>
    <source>
        <strain evidence="2">LSX21</strain>
        <tissue evidence="2">Leaf</tissue>
    </source>
</reference>
<accession>A0AAN8W5M7</accession>
<name>A0AAN8W5M7_9MAGN</name>
<evidence type="ECO:0000313" key="2">
    <source>
        <dbReference type="EMBL" id="KAK6946688.1"/>
    </source>
</evidence>
<keyword evidence="3" id="KW-1185">Reference proteome</keyword>
<organism evidence="2 3">
    <name type="scientific">Dillenia turbinata</name>
    <dbReference type="NCBI Taxonomy" id="194707"/>
    <lineage>
        <taxon>Eukaryota</taxon>
        <taxon>Viridiplantae</taxon>
        <taxon>Streptophyta</taxon>
        <taxon>Embryophyta</taxon>
        <taxon>Tracheophyta</taxon>
        <taxon>Spermatophyta</taxon>
        <taxon>Magnoliopsida</taxon>
        <taxon>eudicotyledons</taxon>
        <taxon>Gunneridae</taxon>
        <taxon>Pentapetalae</taxon>
        <taxon>Dilleniales</taxon>
        <taxon>Dilleniaceae</taxon>
        <taxon>Dillenia</taxon>
    </lineage>
</organism>
<protein>
    <submittedName>
        <fullName evidence="2">Uncharacterized protein</fullName>
    </submittedName>
</protein>
<evidence type="ECO:0000256" key="1">
    <source>
        <dbReference type="SAM" id="MobiDB-lite"/>
    </source>
</evidence>
<sequence>MGVYKRANDPLDDGSTAVVDGGSRDVALQNVGSNTTIDAGDKHIDLKKSSGGMSNAVNGLSSDDLESVLRQRTFENLRSGVQASARSPYNQKDNSDAEVASPQTKSDEEAAASHRYNQNNRKKCRSWQKFYTRGVNSIITA</sequence>
<feature type="region of interest" description="Disordered" evidence="1">
    <location>
        <begin position="1"/>
        <end position="22"/>
    </location>
</feature>
<comment type="caution">
    <text evidence="2">The sequence shown here is derived from an EMBL/GenBank/DDBJ whole genome shotgun (WGS) entry which is preliminary data.</text>
</comment>
<feature type="compositionally biased region" description="Polar residues" evidence="1">
    <location>
        <begin position="79"/>
        <end position="92"/>
    </location>
</feature>